<dbReference type="PANTHER" id="PTHR42951:SF22">
    <property type="entry name" value="METALLO BETA-LACTAMASE SUPERFAMILY LIPOPROTEIN"/>
    <property type="match status" value="1"/>
</dbReference>
<dbReference type="InterPro" id="IPR001279">
    <property type="entry name" value="Metallo-B-lactamas"/>
</dbReference>
<dbReference type="Gene3D" id="3.60.15.10">
    <property type="entry name" value="Ribonuclease Z/Hydroxyacylglutathione hydrolase-like"/>
    <property type="match status" value="1"/>
</dbReference>
<dbReference type="PANTHER" id="PTHR42951">
    <property type="entry name" value="METALLO-BETA-LACTAMASE DOMAIN-CONTAINING"/>
    <property type="match status" value="1"/>
</dbReference>
<reference evidence="2" key="1">
    <citation type="submission" date="2018-06" db="EMBL/GenBank/DDBJ databases">
        <authorList>
            <person name="Zhirakovskaya E."/>
        </authorList>
    </citation>
    <scope>NUCLEOTIDE SEQUENCE</scope>
</reference>
<dbReference type="AlphaFoldDB" id="A0A3B0S6J3"/>
<dbReference type="SUPFAM" id="SSF56281">
    <property type="entry name" value="Metallo-hydrolase/oxidoreductase"/>
    <property type="match status" value="1"/>
</dbReference>
<accession>A0A3B0S6J3</accession>
<gene>
    <name evidence="2" type="ORF">MNBD_ALPHA08-954</name>
</gene>
<dbReference type="SMART" id="SM00849">
    <property type="entry name" value="Lactamase_B"/>
    <property type="match status" value="1"/>
</dbReference>
<organism evidence="2">
    <name type="scientific">hydrothermal vent metagenome</name>
    <dbReference type="NCBI Taxonomy" id="652676"/>
    <lineage>
        <taxon>unclassified sequences</taxon>
        <taxon>metagenomes</taxon>
        <taxon>ecological metagenomes</taxon>
    </lineage>
</organism>
<evidence type="ECO:0000313" key="2">
    <source>
        <dbReference type="EMBL" id="VAW01975.1"/>
    </source>
</evidence>
<feature type="non-terminal residue" evidence="2">
    <location>
        <position position="197"/>
    </location>
</feature>
<dbReference type="InterPro" id="IPR036866">
    <property type="entry name" value="RibonucZ/Hydroxyglut_hydro"/>
</dbReference>
<sequence length="197" mass="21786">MLSQMKKIIAVLVGSLFFTITAFAAGENEGTRKIADGVYSFTIGEGNYSMFVVGDKNVAVFEPFNSRQAKKLLEAVRHVTDKPIKYAFISHNHWDHASGGKVFSDVGAKTVMHKLAADWVSANPGRDAAPADMTWTGNRKDIDLGDFTVEMRYLGLNHGRGLTIFTIPERRAAYIADLVTPNRVMFAVVPDFNIGEW</sequence>
<proteinExistence type="predicted"/>
<name>A0A3B0S6J3_9ZZZZ</name>
<evidence type="ECO:0000259" key="1">
    <source>
        <dbReference type="SMART" id="SM00849"/>
    </source>
</evidence>
<feature type="domain" description="Metallo-beta-lactamase" evidence="1">
    <location>
        <begin position="46"/>
        <end position="192"/>
    </location>
</feature>
<dbReference type="Pfam" id="PF00753">
    <property type="entry name" value="Lactamase_B"/>
    <property type="match status" value="1"/>
</dbReference>
<protein>
    <recommendedName>
        <fullName evidence="1">Metallo-beta-lactamase domain-containing protein</fullName>
    </recommendedName>
</protein>
<dbReference type="EMBL" id="UOEC01000192">
    <property type="protein sequence ID" value="VAW01975.1"/>
    <property type="molecule type" value="Genomic_DNA"/>
</dbReference>
<dbReference type="InterPro" id="IPR050855">
    <property type="entry name" value="NDM-1-like"/>
</dbReference>